<dbReference type="EMBL" id="FXWH01000001">
    <property type="protein sequence ID" value="SMQ63900.1"/>
    <property type="molecule type" value="Genomic_DNA"/>
</dbReference>
<protein>
    <recommendedName>
        <fullName evidence="4">DUF3034 domain-containing protein</fullName>
    </recommendedName>
</protein>
<gene>
    <name evidence="2" type="ORF">SAMN06297229_0932</name>
</gene>
<organism evidence="2 3">
    <name type="scientific">Pseudidiomarina planktonica</name>
    <dbReference type="NCBI Taxonomy" id="1323738"/>
    <lineage>
        <taxon>Bacteria</taxon>
        <taxon>Pseudomonadati</taxon>
        <taxon>Pseudomonadota</taxon>
        <taxon>Gammaproteobacteria</taxon>
        <taxon>Alteromonadales</taxon>
        <taxon>Idiomarinaceae</taxon>
        <taxon>Pseudidiomarina</taxon>
    </lineage>
</organism>
<keyword evidence="3" id="KW-1185">Reference proteome</keyword>
<evidence type="ECO:0000313" key="2">
    <source>
        <dbReference type="EMBL" id="SMQ63900.1"/>
    </source>
</evidence>
<dbReference type="RefSeq" id="WP_086434066.1">
    <property type="nucleotide sequence ID" value="NZ_FXWH01000001.1"/>
</dbReference>
<keyword evidence="1" id="KW-0732">Signal</keyword>
<reference evidence="3" key="1">
    <citation type="submission" date="2017-04" db="EMBL/GenBank/DDBJ databases">
        <authorList>
            <person name="Varghese N."/>
            <person name="Submissions S."/>
        </authorList>
    </citation>
    <scope>NUCLEOTIDE SEQUENCE [LARGE SCALE GENOMIC DNA]</scope>
</reference>
<evidence type="ECO:0000256" key="1">
    <source>
        <dbReference type="SAM" id="SignalP"/>
    </source>
</evidence>
<evidence type="ECO:0008006" key="4">
    <source>
        <dbReference type="Google" id="ProtNLM"/>
    </source>
</evidence>
<dbReference type="InterPro" id="IPR021393">
    <property type="entry name" value="DUF3034"/>
</dbReference>
<name>A0A1Y6ESG7_9GAMM</name>
<dbReference type="OrthoDB" id="9126735at2"/>
<dbReference type="Pfam" id="PF11231">
    <property type="entry name" value="DUF3034"/>
    <property type="match status" value="1"/>
</dbReference>
<dbReference type="Proteomes" id="UP000194450">
    <property type="component" value="Unassembled WGS sequence"/>
</dbReference>
<feature type="signal peptide" evidence="1">
    <location>
        <begin position="1"/>
        <end position="26"/>
    </location>
</feature>
<accession>A0A1Y6ESG7</accession>
<evidence type="ECO:0000313" key="3">
    <source>
        <dbReference type="Proteomes" id="UP000194450"/>
    </source>
</evidence>
<proteinExistence type="predicted"/>
<sequence length="284" mass="30550">MIKTKQLALTTGILVVCLGATAPTYADNGRLLATGAASTVEGTSGGGIVPWATLSSYASENQWGATVALGEVQVDDFRLSVQGASLTYGNRVEVSYANQVFDLKTIGGELKQDIFGLKVRAFGDLIYGDLPQVSVGLQHKRNRTFELPQAVGATDDSGTDVYISAAKAWLDGPFHRTWLVNVTARATKANQLGLLGFGGDKDDDYSIQAEASVAMFINRKLAVGVEYRQKPDNLGFAREEDWYDAFVAYFPTKSLSIVGAYTDLQSIAGLDDQDGFYLSLQGTF</sequence>
<feature type="chain" id="PRO_5012441540" description="DUF3034 domain-containing protein" evidence="1">
    <location>
        <begin position="27"/>
        <end position="284"/>
    </location>
</feature>
<dbReference type="AlphaFoldDB" id="A0A1Y6ESG7"/>